<dbReference type="EC" id="2.7.13.3" evidence="1"/>
<keyword evidence="1" id="KW-0418">Kinase</keyword>
<dbReference type="EMBL" id="CP182909">
    <property type="protein sequence ID" value="XPM64796.1"/>
    <property type="molecule type" value="Genomic_DNA"/>
</dbReference>
<evidence type="ECO:0000313" key="2">
    <source>
        <dbReference type="Proteomes" id="UP000095472"/>
    </source>
</evidence>
<gene>
    <name evidence="1" type="ORF">BH720_002220</name>
</gene>
<reference evidence="1 2" key="1">
    <citation type="journal article" date="2016" name="Genome Announc.">
        <title>Draft Genome Sequence of the Thermotolerant Cyanobacterium Desertifilum sp. IPPAS B-1220.</title>
        <authorList>
            <person name="Mironov K.S."/>
            <person name="Sinetova M.A."/>
            <person name="Bolatkhan K."/>
            <person name="Zayadan B.K."/>
            <person name="Ustinova V.V."/>
            <person name="Kupriyanova E.V."/>
            <person name="Skrypnik A.N."/>
            <person name="Gogoleva N.E."/>
            <person name="Gogolev Y.V."/>
            <person name="Los D.A."/>
        </authorList>
    </citation>
    <scope>NUCLEOTIDE SEQUENCE [LARGE SCALE GENOMIC DNA]</scope>
    <source>
        <strain evidence="1 2">IPPAS B-1220</strain>
    </source>
</reference>
<organism evidence="1 2">
    <name type="scientific">Desertifilum tharense IPPAS B-1220</name>
    <dbReference type="NCBI Taxonomy" id="1781255"/>
    <lineage>
        <taxon>Bacteria</taxon>
        <taxon>Bacillati</taxon>
        <taxon>Cyanobacteriota</taxon>
        <taxon>Cyanophyceae</taxon>
        <taxon>Desertifilales</taxon>
        <taxon>Desertifilaceae</taxon>
        <taxon>Desertifilum</taxon>
    </lineage>
</organism>
<keyword evidence="2" id="KW-1185">Reference proteome</keyword>
<dbReference type="Proteomes" id="UP000095472">
    <property type="component" value="Chromosome"/>
</dbReference>
<proteinExistence type="predicted"/>
<keyword evidence="1" id="KW-0808">Transferase</keyword>
<evidence type="ECO:0000313" key="1">
    <source>
        <dbReference type="EMBL" id="XPM64796.1"/>
    </source>
</evidence>
<accession>A0ACD5GWQ0</accession>
<name>A0ACD5GWQ0_9CYAN</name>
<sequence>MQQKMQELACSNQIKNVFLDAVSHDLRTTLMGNAILLQSQLQKEGDPIAVPRCLLERMIEAGNRQLVKLNSLLEATELEVQGVRLYPKPIQGRAFVEGIVEEFEGLFAQNQTQMRLEMPEELPYFMGDREQLRRVFEHLIHNAIRHNPQGWN</sequence>
<protein>
    <submittedName>
        <fullName evidence="1">Sensor histidine kinase</fullName>
        <ecNumber evidence="1">2.7.13.3</ecNumber>
    </submittedName>
</protein>